<evidence type="ECO:0000313" key="5">
    <source>
        <dbReference type="EMBL" id="ROO86836.1"/>
    </source>
</evidence>
<dbReference type="SUPFAM" id="SSF51735">
    <property type="entry name" value="NAD(P)-binding Rossmann-fold domains"/>
    <property type="match status" value="1"/>
</dbReference>
<dbReference type="PRINTS" id="PR00081">
    <property type="entry name" value="GDHRDH"/>
</dbReference>
<sequence length="245" mass="25226">MGRVRGRVAIVTGAARGMGASHARVLAAEGARVVLTDVDAAGEGVAARIGDGALFVRHDVRNADDWARVVERAEGAFGSVDILVNNAGVADHEPIESLSEERFRREWEVNALGVFLGMKAVVGPMARAGGGSIVNVCSISSMVGEAGAVGYTASKFAAYGMTRVAAKEFGPKGIRVNSVHPGPIDTPLLHDAPGSADAVLMMKEMSPLGRIGAPEEVSAVVLFLASDDARFVTGSGYVVDGGLLA</sequence>
<evidence type="ECO:0000313" key="6">
    <source>
        <dbReference type="Proteomes" id="UP000272400"/>
    </source>
</evidence>
<dbReference type="EMBL" id="RJKE01000001">
    <property type="protein sequence ID" value="ROO86836.1"/>
    <property type="molecule type" value="Genomic_DNA"/>
</dbReference>
<proteinExistence type="inferred from homology"/>
<dbReference type="Gene3D" id="3.40.50.720">
    <property type="entry name" value="NAD(P)-binding Rossmann-like Domain"/>
    <property type="match status" value="1"/>
</dbReference>
<reference evidence="5 6" key="1">
    <citation type="submission" date="2018-11" db="EMBL/GenBank/DDBJ databases">
        <title>Sequencing the genomes of 1000 actinobacteria strains.</title>
        <authorList>
            <person name="Klenk H.-P."/>
        </authorList>
    </citation>
    <scope>NUCLEOTIDE SEQUENCE [LARGE SCALE GENOMIC DNA]</scope>
    <source>
        <strain evidence="5 6">DSM 44254</strain>
    </source>
</reference>
<dbReference type="InterPro" id="IPR036291">
    <property type="entry name" value="NAD(P)-bd_dom_sf"/>
</dbReference>
<dbReference type="InterPro" id="IPR020904">
    <property type="entry name" value="Sc_DH/Rdtase_CS"/>
</dbReference>
<organism evidence="5 6">
    <name type="scientific">Actinocorallia herbida</name>
    <dbReference type="NCBI Taxonomy" id="58109"/>
    <lineage>
        <taxon>Bacteria</taxon>
        <taxon>Bacillati</taxon>
        <taxon>Actinomycetota</taxon>
        <taxon>Actinomycetes</taxon>
        <taxon>Streptosporangiales</taxon>
        <taxon>Thermomonosporaceae</taxon>
        <taxon>Actinocorallia</taxon>
    </lineage>
</organism>
<protein>
    <submittedName>
        <fullName evidence="5">3alpha(Or 20beta)-hydroxysteroid dehydrogenase</fullName>
    </submittedName>
</protein>
<comment type="caution">
    <text evidence="5">The sequence shown here is derived from an EMBL/GenBank/DDBJ whole genome shotgun (WGS) entry which is preliminary data.</text>
</comment>
<dbReference type="GO" id="GO:0016491">
    <property type="term" value="F:oxidoreductase activity"/>
    <property type="evidence" value="ECO:0007669"/>
    <property type="project" value="UniProtKB-KW"/>
</dbReference>
<dbReference type="PANTHER" id="PTHR24321:SF8">
    <property type="entry name" value="ESTRADIOL 17-BETA-DEHYDROGENASE 8-RELATED"/>
    <property type="match status" value="1"/>
</dbReference>
<dbReference type="PRINTS" id="PR00080">
    <property type="entry name" value="SDRFAMILY"/>
</dbReference>
<gene>
    <name evidence="5" type="ORF">EDD29_4418</name>
</gene>
<evidence type="ECO:0000259" key="4">
    <source>
        <dbReference type="SMART" id="SM00822"/>
    </source>
</evidence>
<keyword evidence="6" id="KW-1185">Reference proteome</keyword>
<dbReference type="AlphaFoldDB" id="A0A3N1D016"/>
<dbReference type="InterPro" id="IPR002347">
    <property type="entry name" value="SDR_fam"/>
</dbReference>
<dbReference type="InterPro" id="IPR057326">
    <property type="entry name" value="KR_dom"/>
</dbReference>
<keyword evidence="3" id="KW-0520">NAD</keyword>
<dbReference type="Pfam" id="PF13561">
    <property type="entry name" value="adh_short_C2"/>
    <property type="match status" value="1"/>
</dbReference>
<dbReference type="RefSeq" id="WP_123666197.1">
    <property type="nucleotide sequence ID" value="NZ_RJKE01000001.1"/>
</dbReference>
<dbReference type="PANTHER" id="PTHR24321">
    <property type="entry name" value="DEHYDROGENASES, SHORT CHAIN"/>
    <property type="match status" value="1"/>
</dbReference>
<evidence type="ECO:0000256" key="3">
    <source>
        <dbReference type="ARBA" id="ARBA00023027"/>
    </source>
</evidence>
<dbReference type="OrthoDB" id="3542748at2"/>
<dbReference type="PROSITE" id="PS00061">
    <property type="entry name" value="ADH_SHORT"/>
    <property type="match status" value="1"/>
</dbReference>
<dbReference type="Proteomes" id="UP000272400">
    <property type="component" value="Unassembled WGS sequence"/>
</dbReference>
<dbReference type="NCBIfam" id="NF005559">
    <property type="entry name" value="PRK07231.1"/>
    <property type="match status" value="1"/>
</dbReference>
<dbReference type="FunFam" id="3.40.50.720:FF:000084">
    <property type="entry name" value="Short-chain dehydrogenase reductase"/>
    <property type="match status" value="1"/>
</dbReference>
<dbReference type="SMART" id="SM00822">
    <property type="entry name" value="PKS_KR"/>
    <property type="match status" value="1"/>
</dbReference>
<name>A0A3N1D016_9ACTN</name>
<evidence type="ECO:0000256" key="1">
    <source>
        <dbReference type="ARBA" id="ARBA00006484"/>
    </source>
</evidence>
<accession>A0A3N1D016</accession>
<evidence type="ECO:0000256" key="2">
    <source>
        <dbReference type="ARBA" id="ARBA00023002"/>
    </source>
</evidence>
<feature type="domain" description="Ketoreductase" evidence="4">
    <location>
        <begin position="7"/>
        <end position="172"/>
    </location>
</feature>
<comment type="similarity">
    <text evidence="1">Belongs to the short-chain dehydrogenases/reductases (SDR) family.</text>
</comment>
<keyword evidence="2" id="KW-0560">Oxidoreductase</keyword>